<feature type="compositionally biased region" description="Basic and acidic residues" evidence="6">
    <location>
        <begin position="451"/>
        <end position="470"/>
    </location>
</feature>
<keyword evidence="3" id="KW-0597">Phosphoprotein</keyword>
<dbReference type="Proteomes" id="UP000291301">
    <property type="component" value="Unassembled WGS sequence"/>
</dbReference>
<accession>A0A4R0PMT3</accession>
<dbReference type="InterPro" id="IPR003594">
    <property type="entry name" value="HATPase_dom"/>
</dbReference>
<comment type="caution">
    <text evidence="9">The sequence shown here is derived from an EMBL/GenBank/DDBJ whole genome shotgun (WGS) entry which is preliminary data.</text>
</comment>
<reference evidence="9 10" key="1">
    <citation type="journal article" date="2015" name="Antonie Van Leeuwenhoek">
        <title>Oricola cellulosilytica gen. nov., sp. nov., a cellulose-degrading bacterium of the family Phyllobacteriaceae isolated from surface seashore water, and emended descriptions of Mesorhizobium loti and Phyllobacterium myrsinacearum.</title>
        <authorList>
            <person name="Hameed A."/>
            <person name="Shahina M."/>
            <person name="Lai W.A."/>
            <person name="Lin S.Y."/>
            <person name="Young L.S."/>
            <person name="Liu Y.C."/>
            <person name="Hsu Y.H."/>
            <person name="Young C.C."/>
        </authorList>
    </citation>
    <scope>NUCLEOTIDE SEQUENCE [LARGE SCALE GENOMIC DNA]</scope>
    <source>
        <strain evidence="9 10">KCTC 52183</strain>
    </source>
</reference>
<dbReference type="InterPro" id="IPR005467">
    <property type="entry name" value="His_kinase_dom"/>
</dbReference>
<keyword evidence="4" id="KW-0808">Transferase</keyword>
<dbReference type="Pfam" id="PF13188">
    <property type="entry name" value="PAS_8"/>
    <property type="match status" value="1"/>
</dbReference>
<evidence type="ECO:0000256" key="3">
    <source>
        <dbReference type="ARBA" id="ARBA00022553"/>
    </source>
</evidence>
<feature type="compositionally biased region" description="Basic and acidic residues" evidence="6">
    <location>
        <begin position="255"/>
        <end position="265"/>
    </location>
</feature>
<dbReference type="EC" id="2.7.13.3" evidence="2"/>
<dbReference type="SUPFAM" id="SSF55874">
    <property type="entry name" value="ATPase domain of HSP90 chaperone/DNA topoisomerase II/histidine kinase"/>
    <property type="match status" value="1"/>
</dbReference>
<dbReference type="PROSITE" id="PS50109">
    <property type="entry name" value="HIS_KIN"/>
    <property type="match status" value="1"/>
</dbReference>
<dbReference type="InterPro" id="IPR035965">
    <property type="entry name" value="PAS-like_dom_sf"/>
</dbReference>
<dbReference type="CDD" id="cd00130">
    <property type="entry name" value="PAS"/>
    <property type="match status" value="1"/>
</dbReference>
<dbReference type="PROSITE" id="PS50112">
    <property type="entry name" value="PAS"/>
    <property type="match status" value="1"/>
</dbReference>
<dbReference type="SMART" id="SM00091">
    <property type="entry name" value="PAS"/>
    <property type="match status" value="4"/>
</dbReference>
<dbReference type="InterPro" id="IPR004358">
    <property type="entry name" value="Sig_transdc_His_kin-like_C"/>
</dbReference>
<evidence type="ECO:0000259" key="7">
    <source>
        <dbReference type="PROSITE" id="PS50109"/>
    </source>
</evidence>
<dbReference type="SUPFAM" id="SSF55785">
    <property type="entry name" value="PYP-like sensor domain (PAS domain)"/>
    <property type="match status" value="2"/>
</dbReference>
<dbReference type="NCBIfam" id="TIGR00229">
    <property type="entry name" value="sensory_box"/>
    <property type="match status" value="1"/>
</dbReference>
<evidence type="ECO:0000259" key="8">
    <source>
        <dbReference type="PROSITE" id="PS50112"/>
    </source>
</evidence>
<proteinExistence type="predicted"/>
<dbReference type="RefSeq" id="WP_131565604.1">
    <property type="nucleotide sequence ID" value="NZ_JAINFK010000001.1"/>
</dbReference>
<feature type="region of interest" description="Disordered" evidence="6">
    <location>
        <begin position="424"/>
        <end position="597"/>
    </location>
</feature>
<feature type="region of interest" description="Disordered" evidence="6">
    <location>
        <begin position="255"/>
        <end position="284"/>
    </location>
</feature>
<dbReference type="InterPro" id="IPR036890">
    <property type="entry name" value="HATPase_C_sf"/>
</dbReference>
<feature type="domain" description="PAS" evidence="8">
    <location>
        <begin position="759"/>
        <end position="829"/>
    </location>
</feature>
<evidence type="ECO:0000256" key="5">
    <source>
        <dbReference type="ARBA" id="ARBA00022777"/>
    </source>
</evidence>
<gene>
    <name evidence="9" type="ORF">E0D97_04055</name>
</gene>
<name>A0A4R0PMT3_9HYPH</name>
<dbReference type="Pfam" id="PF00989">
    <property type="entry name" value="PAS"/>
    <property type="match status" value="1"/>
</dbReference>
<dbReference type="CDD" id="cd00082">
    <property type="entry name" value="HisKA"/>
    <property type="match status" value="1"/>
</dbReference>
<evidence type="ECO:0000256" key="4">
    <source>
        <dbReference type="ARBA" id="ARBA00022679"/>
    </source>
</evidence>
<feature type="compositionally biased region" description="Basic and acidic residues" evidence="6">
    <location>
        <begin position="486"/>
        <end position="503"/>
    </location>
</feature>
<dbReference type="InterPro" id="IPR013767">
    <property type="entry name" value="PAS_fold"/>
</dbReference>
<dbReference type="GO" id="GO:0009927">
    <property type="term" value="F:histidine phosphotransfer kinase activity"/>
    <property type="evidence" value="ECO:0007669"/>
    <property type="project" value="TreeGrafter"/>
</dbReference>
<feature type="domain" description="Histidine kinase" evidence="7">
    <location>
        <begin position="902"/>
        <end position="1123"/>
    </location>
</feature>
<dbReference type="InterPro" id="IPR000014">
    <property type="entry name" value="PAS"/>
</dbReference>
<dbReference type="Gene3D" id="3.30.565.10">
    <property type="entry name" value="Histidine kinase-like ATPase, C-terminal domain"/>
    <property type="match status" value="1"/>
</dbReference>
<sequence length="1127" mass="119832">MPETTTNHSFIDVAAWDGVRERFVDGFPMAVLAEDVDELLWVNGPAAALFGFASISEFEAEGVAGIPIALRQIRTAASRISDGGEMRTLLRVTSGLTSKLLPASVRRITGGNGENYVAVLLEDGKAAEDGADRSANAIAGLEEEGAGAALLDAEGEVLASNTLFTGMAIPPQQIRILVDEVAGEDDRLVKRRVPTQQGSNIPVAIARLTDNPARHLIMAVPLTAAAAPVVRDKESEAVPAPGQAEDVAATMAQDDAPKPAVKHDNAVPAADGATAPSPDAGTAGESEHFVADLESKYGPVRFVWKTDSEGRFIDISPEFAATVGPNAADVHGRTFEDVARVFELDPSGEISASLMRRDTWSGKSVMWPVQGTAMRVPVDLAALPSYSRERVFEGYRGFGIVRVSEARPDPEELGLSLVPEALPEEAVTDPEPPQVEPPAESEPPPEVPDTADNRPQEPVESDRPPEDPFRGETPALAAISPIPKRRQADKIIDLNAKRRERPPGESLNPSEQAAFKQIGDALSWARTPEDGDEPPSGETGSETETAGDAGVADRADESRGTPPQEGEAPVQEKTHEAESSKHSPDPAPIDNAGDRDLAASGTEDILPEMSSETETGEKSAYLPSAFATGPHEAANANDKAPEGLTPAVLDELPLALLIHRHGVPLFANRAFAAMTGYENAEALNAAGGIDVLFGGEPPQDGMVHLDRADGDMTPVRAHLQTVPWRGGNALMFAFEPQSAPADMGNEATDIAPGETQLDDAAELRAVLDTATDGVVMLSNDGVIRSLNGSATALFGYTSSEVEGKNFSILFAQESQTAAINYVHGLANNGVASVLNEGLEVLGREKNGGFLPLFMTIGRLEKSRGFCAVVRDITAWKQTEQALLDAQRHAEAASSHKTEFLAKISHEIRTPLNAIIGFSELMAEERFGPIGNERYKSYLADINKSGKHVLDLVNDLLDISKIEAGKQELEFDSVSLNGAVTDAVAMIQPQANRNRVIIRSSLDEELPDVVADSRSLKQIVLNLLSNSVRFTHSGGQVIVSSSYNARGEVVLRIKDTGIGMSSREIETALQPFQQVASLGRMRGDGTGLGLPLTKALVEANRAEFAIQSEPGRGTAVEIVFPPSRVLAS</sequence>
<organism evidence="9 10">
    <name type="scientific">Oricola cellulosilytica</name>
    <dbReference type="NCBI Taxonomy" id="1429082"/>
    <lineage>
        <taxon>Bacteria</taxon>
        <taxon>Pseudomonadati</taxon>
        <taxon>Pseudomonadota</taxon>
        <taxon>Alphaproteobacteria</taxon>
        <taxon>Hyphomicrobiales</taxon>
        <taxon>Ahrensiaceae</taxon>
        <taxon>Oricola</taxon>
    </lineage>
</organism>
<dbReference type="SMART" id="SM00388">
    <property type="entry name" value="HisKA"/>
    <property type="match status" value="1"/>
</dbReference>
<dbReference type="AlphaFoldDB" id="A0A4R0PMT3"/>
<evidence type="ECO:0000313" key="10">
    <source>
        <dbReference type="Proteomes" id="UP000291301"/>
    </source>
</evidence>
<comment type="catalytic activity">
    <reaction evidence="1">
        <text>ATP + protein L-histidine = ADP + protein N-phospho-L-histidine.</text>
        <dbReference type="EC" id="2.7.13.3"/>
    </reaction>
</comment>
<dbReference type="Gene3D" id="1.10.287.130">
    <property type="match status" value="1"/>
</dbReference>
<feature type="compositionally biased region" description="Pro residues" evidence="6">
    <location>
        <begin position="430"/>
        <end position="447"/>
    </location>
</feature>
<dbReference type="EMBL" id="SJST01000001">
    <property type="protein sequence ID" value="TCD16599.1"/>
    <property type="molecule type" value="Genomic_DNA"/>
</dbReference>
<dbReference type="GO" id="GO:0000155">
    <property type="term" value="F:phosphorelay sensor kinase activity"/>
    <property type="evidence" value="ECO:0007669"/>
    <property type="project" value="InterPro"/>
</dbReference>
<dbReference type="GO" id="GO:0006355">
    <property type="term" value="P:regulation of DNA-templated transcription"/>
    <property type="evidence" value="ECO:0007669"/>
    <property type="project" value="InterPro"/>
</dbReference>
<dbReference type="Pfam" id="PF02518">
    <property type="entry name" value="HATPase_c"/>
    <property type="match status" value="1"/>
</dbReference>
<keyword evidence="5" id="KW-0418">Kinase</keyword>
<dbReference type="PRINTS" id="PR00344">
    <property type="entry name" value="BCTRLSENSOR"/>
</dbReference>
<dbReference type="InterPro" id="IPR003661">
    <property type="entry name" value="HisK_dim/P_dom"/>
</dbReference>
<dbReference type="PANTHER" id="PTHR43047:SF72">
    <property type="entry name" value="OSMOSENSING HISTIDINE PROTEIN KINASE SLN1"/>
    <property type="match status" value="1"/>
</dbReference>
<dbReference type="InterPro" id="IPR036097">
    <property type="entry name" value="HisK_dim/P_sf"/>
</dbReference>
<dbReference type="PANTHER" id="PTHR43047">
    <property type="entry name" value="TWO-COMPONENT HISTIDINE PROTEIN KINASE"/>
    <property type="match status" value="1"/>
</dbReference>
<protein>
    <recommendedName>
        <fullName evidence="2">histidine kinase</fullName>
        <ecNumber evidence="2">2.7.13.3</ecNumber>
    </recommendedName>
</protein>
<evidence type="ECO:0000256" key="6">
    <source>
        <dbReference type="SAM" id="MobiDB-lite"/>
    </source>
</evidence>
<keyword evidence="10" id="KW-1185">Reference proteome</keyword>
<evidence type="ECO:0000256" key="2">
    <source>
        <dbReference type="ARBA" id="ARBA00012438"/>
    </source>
</evidence>
<dbReference type="Gene3D" id="3.30.450.20">
    <property type="entry name" value="PAS domain"/>
    <property type="match status" value="1"/>
</dbReference>
<dbReference type="OrthoDB" id="9801651at2"/>
<dbReference type="SMART" id="SM00387">
    <property type="entry name" value="HATPase_c"/>
    <property type="match status" value="1"/>
</dbReference>
<feature type="compositionally biased region" description="Basic and acidic residues" evidence="6">
    <location>
        <begin position="570"/>
        <end position="584"/>
    </location>
</feature>
<evidence type="ECO:0000256" key="1">
    <source>
        <dbReference type="ARBA" id="ARBA00000085"/>
    </source>
</evidence>
<dbReference type="GO" id="GO:0005886">
    <property type="term" value="C:plasma membrane"/>
    <property type="evidence" value="ECO:0007669"/>
    <property type="project" value="TreeGrafter"/>
</dbReference>
<dbReference type="Pfam" id="PF00512">
    <property type="entry name" value="HisKA"/>
    <property type="match status" value="1"/>
</dbReference>
<evidence type="ECO:0000313" key="9">
    <source>
        <dbReference type="EMBL" id="TCD16599.1"/>
    </source>
</evidence>
<dbReference type="SUPFAM" id="SSF47384">
    <property type="entry name" value="Homodimeric domain of signal transducing histidine kinase"/>
    <property type="match status" value="1"/>
</dbReference>